<dbReference type="SUPFAM" id="SSF88659">
    <property type="entry name" value="Sigma3 and sigma4 domains of RNA polymerase sigma factors"/>
    <property type="match status" value="1"/>
</dbReference>
<dbReference type="PANTHER" id="PTHR30603:SF47">
    <property type="entry name" value="RNA POLYMERASE SIGMA FACTOR SIGD, CHLOROPLASTIC"/>
    <property type="match status" value="1"/>
</dbReference>
<dbReference type="GO" id="GO:0016987">
    <property type="term" value="F:sigma factor activity"/>
    <property type="evidence" value="ECO:0007669"/>
    <property type="project" value="UniProtKB-KW"/>
</dbReference>
<sequence length="382" mass="44044">MNTKLLRLEDLDRHLDELAQDHESFAESCRELGRALDAEGVDLELPDPRTWRGQQTPGEASVDPLRLAIDAIVLQDRESEAKLARRIEFARFRFEARRTELELDDDEFYADPGPLARRWEQMSANDHGEFEHLDLMRRAAEWHALRTELVERNLYLVPINVERYVHGPSIKTDLMQEGFTVLYRAVDGFDWRRELLFRTYAVHWLNQAFRSYLYNHGSTVRVPVYLQKAMKQVNQARYRLGDMDADPMRIAEETDLPEHIVAAAISASRSNISLDLDLTRDGDGNRLVDLLSAEDEDGDPYSVELEDITLEDGLGRALADLDERESKIVRLRFGLGGVREHTLAEVAKLLGVSVERVRQIQVRALRKLDTPSLRRELDPYLN</sequence>
<gene>
    <name evidence="6" type="primary">sigA_2</name>
    <name evidence="6" type="ORF">Pla163_33600</name>
</gene>
<proteinExistence type="predicted"/>
<dbReference type="InterPro" id="IPR007630">
    <property type="entry name" value="RNA_pol_sigma70_r4"/>
</dbReference>
<dbReference type="Gene3D" id="1.10.10.10">
    <property type="entry name" value="Winged helix-like DNA-binding domain superfamily/Winged helix DNA-binding domain"/>
    <property type="match status" value="1"/>
</dbReference>
<dbReference type="Proteomes" id="UP000319342">
    <property type="component" value="Chromosome"/>
</dbReference>
<keyword evidence="7" id="KW-1185">Reference proteome</keyword>
<reference evidence="6 7" key="1">
    <citation type="submission" date="2019-02" db="EMBL/GenBank/DDBJ databases">
        <title>Deep-cultivation of Planctomycetes and their phenomic and genomic characterization uncovers novel biology.</title>
        <authorList>
            <person name="Wiegand S."/>
            <person name="Jogler M."/>
            <person name="Boedeker C."/>
            <person name="Pinto D."/>
            <person name="Vollmers J."/>
            <person name="Rivas-Marin E."/>
            <person name="Kohn T."/>
            <person name="Peeters S.H."/>
            <person name="Heuer A."/>
            <person name="Rast P."/>
            <person name="Oberbeckmann S."/>
            <person name="Bunk B."/>
            <person name="Jeske O."/>
            <person name="Meyerdierks A."/>
            <person name="Storesund J.E."/>
            <person name="Kallscheuer N."/>
            <person name="Luecker S."/>
            <person name="Lage O.M."/>
            <person name="Pohl T."/>
            <person name="Merkel B.J."/>
            <person name="Hornburger P."/>
            <person name="Mueller R.-W."/>
            <person name="Bruemmer F."/>
            <person name="Labrenz M."/>
            <person name="Spormann A.M."/>
            <person name="Op den Camp H."/>
            <person name="Overmann J."/>
            <person name="Amann R."/>
            <person name="Jetten M.S.M."/>
            <person name="Mascher T."/>
            <person name="Medema M.H."/>
            <person name="Devos D.P."/>
            <person name="Kaster A.-K."/>
            <person name="Ovreas L."/>
            <person name="Rohde M."/>
            <person name="Galperin M.Y."/>
            <person name="Jogler C."/>
        </authorList>
    </citation>
    <scope>NUCLEOTIDE SEQUENCE [LARGE SCALE GENOMIC DNA]</scope>
    <source>
        <strain evidence="6 7">Pla163</strain>
    </source>
</reference>
<dbReference type="InterPro" id="IPR014284">
    <property type="entry name" value="RNA_pol_sigma-70_dom"/>
</dbReference>
<evidence type="ECO:0000256" key="1">
    <source>
        <dbReference type="ARBA" id="ARBA00023015"/>
    </source>
</evidence>
<dbReference type="InterPro" id="IPR050239">
    <property type="entry name" value="Sigma-70_RNA_pol_init_factors"/>
</dbReference>
<dbReference type="SUPFAM" id="SSF88946">
    <property type="entry name" value="Sigma2 domain of RNA polymerase sigma factors"/>
    <property type="match status" value="1"/>
</dbReference>
<evidence type="ECO:0000313" key="6">
    <source>
        <dbReference type="EMBL" id="QDU86210.1"/>
    </source>
</evidence>
<dbReference type="AlphaFoldDB" id="A0A518D429"/>
<dbReference type="InterPro" id="IPR000943">
    <property type="entry name" value="RNA_pol_sigma70"/>
</dbReference>
<dbReference type="PRINTS" id="PR00046">
    <property type="entry name" value="SIGMA70FCT"/>
</dbReference>
<keyword evidence="4" id="KW-0804">Transcription</keyword>
<protein>
    <submittedName>
        <fullName evidence="6">RNA polymerase sigma factor SigA</fullName>
    </submittedName>
</protein>
<keyword evidence="2" id="KW-0731">Sigma factor</keyword>
<dbReference type="OrthoDB" id="274479at2"/>
<feature type="domain" description="RNA polymerase sigma-70" evidence="5">
    <location>
        <begin position="342"/>
        <end position="368"/>
    </location>
</feature>
<dbReference type="PROSITE" id="PS00716">
    <property type="entry name" value="SIGMA70_2"/>
    <property type="match status" value="1"/>
</dbReference>
<dbReference type="RefSeq" id="WP_145191018.1">
    <property type="nucleotide sequence ID" value="NZ_CP036290.1"/>
</dbReference>
<dbReference type="Pfam" id="PF04542">
    <property type="entry name" value="Sigma70_r2"/>
    <property type="match status" value="1"/>
</dbReference>
<keyword evidence="3" id="KW-0238">DNA-binding</keyword>
<dbReference type="Gene3D" id="1.20.120.1810">
    <property type="match status" value="1"/>
</dbReference>
<dbReference type="InterPro" id="IPR036388">
    <property type="entry name" value="WH-like_DNA-bd_sf"/>
</dbReference>
<dbReference type="GO" id="GO:0003677">
    <property type="term" value="F:DNA binding"/>
    <property type="evidence" value="ECO:0007669"/>
    <property type="project" value="UniProtKB-KW"/>
</dbReference>
<dbReference type="NCBIfam" id="TIGR02937">
    <property type="entry name" value="sigma70-ECF"/>
    <property type="match status" value="1"/>
</dbReference>
<dbReference type="GO" id="GO:0006352">
    <property type="term" value="P:DNA-templated transcription initiation"/>
    <property type="evidence" value="ECO:0007669"/>
    <property type="project" value="InterPro"/>
</dbReference>
<dbReference type="InterPro" id="IPR007627">
    <property type="entry name" value="RNA_pol_sigma70_r2"/>
</dbReference>
<dbReference type="InterPro" id="IPR013325">
    <property type="entry name" value="RNA_pol_sigma_r2"/>
</dbReference>
<name>A0A518D429_9BACT</name>
<evidence type="ECO:0000256" key="2">
    <source>
        <dbReference type="ARBA" id="ARBA00023082"/>
    </source>
</evidence>
<evidence type="ECO:0000259" key="5">
    <source>
        <dbReference type="PROSITE" id="PS00716"/>
    </source>
</evidence>
<keyword evidence="1" id="KW-0805">Transcription regulation</keyword>
<accession>A0A518D429</accession>
<dbReference type="Pfam" id="PF04545">
    <property type="entry name" value="Sigma70_r4"/>
    <property type="match status" value="1"/>
</dbReference>
<evidence type="ECO:0000256" key="4">
    <source>
        <dbReference type="ARBA" id="ARBA00023163"/>
    </source>
</evidence>
<dbReference type="InterPro" id="IPR013324">
    <property type="entry name" value="RNA_pol_sigma_r3/r4-like"/>
</dbReference>
<evidence type="ECO:0000256" key="3">
    <source>
        <dbReference type="ARBA" id="ARBA00023125"/>
    </source>
</evidence>
<dbReference type="CDD" id="cd06171">
    <property type="entry name" value="Sigma70_r4"/>
    <property type="match status" value="1"/>
</dbReference>
<dbReference type="PANTHER" id="PTHR30603">
    <property type="entry name" value="RNA POLYMERASE SIGMA FACTOR RPO"/>
    <property type="match status" value="1"/>
</dbReference>
<evidence type="ECO:0000313" key="7">
    <source>
        <dbReference type="Proteomes" id="UP000319342"/>
    </source>
</evidence>
<dbReference type="EMBL" id="CP036290">
    <property type="protein sequence ID" value="QDU86210.1"/>
    <property type="molecule type" value="Genomic_DNA"/>
</dbReference>
<organism evidence="6 7">
    <name type="scientific">Rohdeia mirabilis</name>
    <dbReference type="NCBI Taxonomy" id="2528008"/>
    <lineage>
        <taxon>Bacteria</taxon>
        <taxon>Pseudomonadati</taxon>
        <taxon>Planctomycetota</taxon>
        <taxon>Planctomycetia</taxon>
        <taxon>Planctomycetia incertae sedis</taxon>
        <taxon>Rohdeia</taxon>
    </lineage>
</organism>